<dbReference type="Pfam" id="PF00230">
    <property type="entry name" value="MIP"/>
    <property type="match status" value="1"/>
</dbReference>
<evidence type="ECO:0000256" key="9">
    <source>
        <dbReference type="SAM" id="Phobius"/>
    </source>
</evidence>
<dbReference type="PANTHER" id="PTHR19139:SF199">
    <property type="entry name" value="MIP17260P"/>
    <property type="match status" value="1"/>
</dbReference>
<dbReference type="PROSITE" id="PS00221">
    <property type="entry name" value="MIP"/>
    <property type="match status" value="1"/>
</dbReference>
<gene>
    <name evidence="10" type="ORF">g.5151</name>
</gene>
<keyword evidence="3 8" id="KW-0813">Transport</keyword>
<protein>
    <recommendedName>
        <fullName evidence="11">Aquaporin</fullName>
    </recommendedName>
</protein>
<feature type="transmembrane region" description="Helical" evidence="9">
    <location>
        <begin position="95"/>
        <end position="116"/>
    </location>
</feature>
<reference evidence="10" key="1">
    <citation type="submission" date="2015-11" db="EMBL/GenBank/DDBJ databases">
        <title>De novo transcriptome assembly of four potential Pierce s Disease insect vectors from Arizona vineyards.</title>
        <authorList>
            <person name="Tassone E.E."/>
        </authorList>
    </citation>
    <scope>NUCLEOTIDE SEQUENCE</scope>
</reference>
<organism evidence="10">
    <name type="scientific">Graphocephala atropunctata</name>
    <dbReference type="NCBI Taxonomy" id="36148"/>
    <lineage>
        <taxon>Eukaryota</taxon>
        <taxon>Metazoa</taxon>
        <taxon>Ecdysozoa</taxon>
        <taxon>Arthropoda</taxon>
        <taxon>Hexapoda</taxon>
        <taxon>Insecta</taxon>
        <taxon>Pterygota</taxon>
        <taxon>Neoptera</taxon>
        <taxon>Paraneoptera</taxon>
        <taxon>Hemiptera</taxon>
        <taxon>Auchenorrhyncha</taxon>
        <taxon>Membracoidea</taxon>
        <taxon>Cicadellidae</taxon>
        <taxon>Cicadellinae</taxon>
        <taxon>Cicadellini</taxon>
        <taxon>Graphocephala</taxon>
    </lineage>
</organism>
<dbReference type="Gene3D" id="1.20.1080.10">
    <property type="entry name" value="Glycerol uptake facilitator protein"/>
    <property type="match status" value="1"/>
</dbReference>
<evidence type="ECO:0000256" key="4">
    <source>
        <dbReference type="ARBA" id="ARBA00022475"/>
    </source>
</evidence>
<dbReference type="InterPro" id="IPR022357">
    <property type="entry name" value="MIP_CS"/>
</dbReference>
<evidence type="ECO:0000256" key="1">
    <source>
        <dbReference type="ARBA" id="ARBA00004651"/>
    </source>
</evidence>
<dbReference type="PANTHER" id="PTHR19139">
    <property type="entry name" value="AQUAPORIN TRANSPORTER"/>
    <property type="match status" value="1"/>
</dbReference>
<dbReference type="InterPro" id="IPR034294">
    <property type="entry name" value="Aquaporin_transptr"/>
</dbReference>
<evidence type="ECO:0000256" key="8">
    <source>
        <dbReference type="RuleBase" id="RU000477"/>
    </source>
</evidence>
<feature type="transmembrane region" description="Helical" evidence="9">
    <location>
        <begin position="142"/>
        <end position="161"/>
    </location>
</feature>
<keyword evidence="5 8" id="KW-0812">Transmembrane</keyword>
<comment type="subcellular location">
    <subcellularLocation>
        <location evidence="1">Cell membrane</location>
        <topology evidence="1">Multi-pass membrane protein</topology>
    </subcellularLocation>
</comment>
<dbReference type="InterPro" id="IPR023271">
    <property type="entry name" value="Aquaporin-like"/>
</dbReference>
<dbReference type="EMBL" id="GEBQ01000931">
    <property type="protein sequence ID" value="JAT39046.1"/>
    <property type="molecule type" value="Transcribed_RNA"/>
</dbReference>
<dbReference type="PRINTS" id="PR00783">
    <property type="entry name" value="MINTRINSICP"/>
</dbReference>
<dbReference type="GO" id="GO:0005886">
    <property type="term" value="C:plasma membrane"/>
    <property type="evidence" value="ECO:0007669"/>
    <property type="project" value="UniProtKB-SubCell"/>
</dbReference>
<dbReference type="SUPFAM" id="SSF81338">
    <property type="entry name" value="Aquaporin-like"/>
    <property type="match status" value="1"/>
</dbReference>
<feature type="transmembrane region" description="Helical" evidence="9">
    <location>
        <begin position="173"/>
        <end position="194"/>
    </location>
</feature>
<keyword evidence="4" id="KW-1003">Cell membrane</keyword>
<evidence type="ECO:0000256" key="3">
    <source>
        <dbReference type="ARBA" id="ARBA00022448"/>
    </source>
</evidence>
<name>A0A1B6MT02_9HEMI</name>
<evidence type="ECO:0000256" key="6">
    <source>
        <dbReference type="ARBA" id="ARBA00022989"/>
    </source>
</evidence>
<evidence type="ECO:0000313" key="10">
    <source>
        <dbReference type="EMBL" id="JAT39046.1"/>
    </source>
</evidence>
<comment type="similarity">
    <text evidence="2 8">Belongs to the MIP/aquaporin (TC 1.A.8) family.</text>
</comment>
<dbReference type="InterPro" id="IPR000425">
    <property type="entry name" value="MIP"/>
</dbReference>
<evidence type="ECO:0008006" key="11">
    <source>
        <dbReference type="Google" id="ProtNLM"/>
    </source>
</evidence>
<dbReference type="GO" id="GO:0015267">
    <property type="term" value="F:channel activity"/>
    <property type="evidence" value="ECO:0007669"/>
    <property type="project" value="InterPro"/>
</dbReference>
<dbReference type="NCBIfam" id="TIGR00861">
    <property type="entry name" value="MIP"/>
    <property type="match status" value="1"/>
</dbReference>
<sequence length="242" mass="25814">MLKGRIIWGYPDLKDLAQLGRGIAAEFLGTAILLWIATSTCAQFPDNGGTVQVSLTVGFVVATIIQSLAHVGGCHINPAVTLGFMIMGKTSALRGLLYVVAQLVGAVVGTEIYKIATPENLTGVGLCSNRVNSAAGVTAQQALVVEMVLTFCLVLVILSVCDPHRQPHHGGTGPFIVGLTVSAAFLMGLRYSGVSLNPARSFGPALLSNYWENHWIYWVGPLTGAAVASYMYRNWFRAPRPQ</sequence>
<accession>A0A1B6MT02</accession>
<feature type="transmembrane region" description="Helical" evidence="9">
    <location>
        <begin position="214"/>
        <end position="232"/>
    </location>
</feature>
<evidence type="ECO:0000256" key="2">
    <source>
        <dbReference type="ARBA" id="ARBA00006175"/>
    </source>
</evidence>
<dbReference type="AlphaFoldDB" id="A0A1B6MT02"/>
<keyword evidence="7 9" id="KW-0472">Membrane</keyword>
<evidence type="ECO:0000256" key="7">
    <source>
        <dbReference type="ARBA" id="ARBA00023136"/>
    </source>
</evidence>
<proteinExistence type="inferred from homology"/>
<evidence type="ECO:0000256" key="5">
    <source>
        <dbReference type="ARBA" id="ARBA00022692"/>
    </source>
</evidence>
<keyword evidence="6 9" id="KW-1133">Transmembrane helix</keyword>